<gene>
    <name evidence="3" type="ORF">RAMLITH_05565</name>
</gene>
<protein>
    <recommendedName>
        <fullName evidence="5">Doubled CXXCH motif domain-containing protein</fullName>
    </recommendedName>
</protein>
<dbReference type="PROSITE" id="PS51257">
    <property type="entry name" value="PROKAR_LIPOPROTEIN"/>
    <property type="match status" value="1"/>
</dbReference>
<dbReference type="InterPro" id="IPR051829">
    <property type="entry name" value="Multiheme_Cytochr_ET"/>
</dbReference>
<dbReference type="PANTHER" id="PTHR35038">
    <property type="entry name" value="DISSIMILATORY SULFITE REDUCTASE SIRA"/>
    <property type="match status" value="1"/>
</dbReference>
<name>A0A7X6DDR6_9BURK</name>
<dbReference type="AlphaFoldDB" id="A0A7X6DDR6"/>
<evidence type="ECO:0000313" key="3">
    <source>
        <dbReference type="EMBL" id="NKE65282.1"/>
    </source>
</evidence>
<sequence length="633" mass="68938">MRKLLVGGALALSSALALFGCTLTGQLPDAAVTGVVEDGSAETFRKVADATVWLIPAADVAAMAKTPIEVRKDAKNDEPLEDNLAANRDRYLKAKTNAKGEFSFAKVAGGKYFVYVEPANARYLPGGDKARKALTTTELGQGPLKIKVSGNVPAGATYIGSSRCISCHEDQQHFTGTLHRLGIAVIGKASKLQDYSRFPEFNKGLNKLLAGTKFWFHGYDGKRGFDKYHISTKAPADAGSASFTATFYKDSDGKLKFRTENLRDPADKPRVYPVEMTYGGGVYKQRYLVRVGENVFPFVQFNQNGSDAYADRGRKEWRDYHGDWFYNEQAKKLVDPPVAKSFDKECASCHYNGYTLTKTAAGNYKAGSANDKNGELDIDGDGRPNELNMGCETCHGPGSVHDKADEIDMPATIVNPKKLAAERADMICGQCHSRPQGNLNNDQPVNKDNKMILPGTARNVYLKDYTTREDAGKNDYWADGVHSKAHHQQYTDFIKSPKYRNGAQLVSCADCHDLHGGAKFAHQLKKDVKSVEACNSCHKKAADLKQHVAEKAKCTVDVAAITCASCHNTKTMQTGSGGKGLVARDGKNYWANDITSHLYDVPRKENVGFKGVAPGAAMPIPYSNACGAACHKV</sequence>
<dbReference type="InterPro" id="IPR036280">
    <property type="entry name" value="Multihaem_cyt_sf"/>
</dbReference>
<reference evidence="3 4" key="1">
    <citation type="journal article" date="2020" name="Nature">
        <title>Bacterial chemolithoautotrophy via manganese oxidation.</title>
        <authorList>
            <person name="Yu H."/>
            <person name="Leadbetter J.R."/>
        </authorList>
    </citation>
    <scope>NUCLEOTIDE SEQUENCE [LARGE SCALE GENOMIC DNA]</scope>
    <source>
        <strain evidence="3 4">RBP-1</strain>
    </source>
</reference>
<feature type="signal peptide" evidence="2">
    <location>
        <begin position="1"/>
        <end position="19"/>
    </location>
</feature>
<evidence type="ECO:0008006" key="5">
    <source>
        <dbReference type="Google" id="ProtNLM"/>
    </source>
</evidence>
<evidence type="ECO:0000313" key="4">
    <source>
        <dbReference type="Proteomes" id="UP000521868"/>
    </source>
</evidence>
<keyword evidence="4" id="KW-1185">Reference proteome</keyword>
<dbReference type="SUPFAM" id="SSF48695">
    <property type="entry name" value="Multiheme cytochromes"/>
    <property type="match status" value="1"/>
</dbReference>
<dbReference type="RefSeq" id="WP_168106297.1">
    <property type="nucleotide sequence ID" value="NZ_VTOX01000001.1"/>
</dbReference>
<evidence type="ECO:0000256" key="2">
    <source>
        <dbReference type="SAM" id="SignalP"/>
    </source>
</evidence>
<proteinExistence type="predicted"/>
<evidence type="ECO:0000256" key="1">
    <source>
        <dbReference type="ARBA" id="ARBA00022729"/>
    </source>
</evidence>
<dbReference type="Gene3D" id="1.10.1130.10">
    <property type="entry name" value="Flavocytochrome C3, Chain A"/>
    <property type="match status" value="2"/>
</dbReference>
<keyword evidence="1 2" id="KW-0732">Signal</keyword>
<organism evidence="3 4">
    <name type="scientific">Ramlibacter lithotrophicus</name>
    <dbReference type="NCBI Taxonomy" id="2606681"/>
    <lineage>
        <taxon>Bacteria</taxon>
        <taxon>Pseudomonadati</taxon>
        <taxon>Pseudomonadota</taxon>
        <taxon>Betaproteobacteria</taxon>
        <taxon>Burkholderiales</taxon>
        <taxon>Comamonadaceae</taxon>
        <taxon>Ramlibacter</taxon>
    </lineage>
</organism>
<dbReference type="PANTHER" id="PTHR35038:SF8">
    <property type="entry name" value="C-TYPE POLYHEME CYTOCHROME OMCC"/>
    <property type="match status" value="1"/>
</dbReference>
<feature type="chain" id="PRO_5030904231" description="Doubled CXXCH motif domain-containing protein" evidence="2">
    <location>
        <begin position="20"/>
        <end position="633"/>
    </location>
</feature>
<accession>A0A7X6DDR6</accession>
<dbReference type="Proteomes" id="UP000521868">
    <property type="component" value="Unassembled WGS sequence"/>
</dbReference>
<dbReference type="EMBL" id="VTOX01000001">
    <property type="protein sequence ID" value="NKE65282.1"/>
    <property type="molecule type" value="Genomic_DNA"/>
</dbReference>
<comment type="caution">
    <text evidence="3">The sequence shown here is derived from an EMBL/GenBank/DDBJ whole genome shotgun (WGS) entry which is preliminary data.</text>
</comment>